<comment type="caution">
    <text evidence="4">The sequence shown here is derived from an EMBL/GenBank/DDBJ whole genome shotgun (WGS) entry which is preliminary data.</text>
</comment>
<dbReference type="InterPro" id="IPR011444">
    <property type="entry name" value="DUF1549"/>
</dbReference>
<gene>
    <name evidence="4" type="ORF">HW115_04535</name>
</gene>
<dbReference type="EMBL" id="JACBAZ010000001">
    <property type="protein sequence ID" value="NWK54863.1"/>
    <property type="molecule type" value="Genomic_DNA"/>
</dbReference>
<dbReference type="Pfam" id="PF07587">
    <property type="entry name" value="PSD1"/>
    <property type="match status" value="1"/>
</dbReference>
<dbReference type="Pfam" id="PF07583">
    <property type="entry name" value="PSCyt2"/>
    <property type="match status" value="1"/>
</dbReference>
<accession>A0A851GB76</accession>
<dbReference type="PANTHER" id="PTHR35889">
    <property type="entry name" value="CYCLOINULO-OLIGOSACCHARIDE FRUCTANOTRANSFERASE-RELATED"/>
    <property type="match status" value="1"/>
</dbReference>
<dbReference type="Proteomes" id="UP000557872">
    <property type="component" value="Unassembled WGS sequence"/>
</dbReference>
<evidence type="ECO:0000313" key="4">
    <source>
        <dbReference type="EMBL" id="NWK54863.1"/>
    </source>
</evidence>
<dbReference type="AlphaFoldDB" id="A0A851GB76"/>
<keyword evidence="5" id="KW-1185">Reference proteome</keyword>
<dbReference type="InterPro" id="IPR022655">
    <property type="entry name" value="DUF1553"/>
</dbReference>
<proteinExistence type="predicted"/>
<dbReference type="PANTHER" id="PTHR35889:SF3">
    <property type="entry name" value="F-BOX DOMAIN-CONTAINING PROTEIN"/>
    <property type="match status" value="1"/>
</dbReference>
<reference evidence="4 5" key="1">
    <citation type="submission" date="2020-07" db="EMBL/GenBank/DDBJ databases">
        <title>Roseicoccus Jingziensis gen. nov., sp. nov., isolated from coastal seawater.</title>
        <authorList>
            <person name="Feng X."/>
        </authorList>
    </citation>
    <scope>NUCLEOTIDE SEQUENCE [LARGE SCALE GENOMIC DNA]</scope>
    <source>
        <strain evidence="4 5">N1E253</strain>
    </source>
</reference>
<evidence type="ECO:0000313" key="5">
    <source>
        <dbReference type="Proteomes" id="UP000557872"/>
    </source>
</evidence>
<feature type="compositionally biased region" description="Low complexity" evidence="1">
    <location>
        <begin position="29"/>
        <end position="39"/>
    </location>
</feature>
<feature type="domain" description="DUF1553" evidence="3">
    <location>
        <begin position="288"/>
        <end position="520"/>
    </location>
</feature>
<evidence type="ECO:0000259" key="2">
    <source>
        <dbReference type="Pfam" id="PF07583"/>
    </source>
</evidence>
<organism evidence="4 5">
    <name type="scientific">Oceaniferula marina</name>
    <dbReference type="NCBI Taxonomy" id="2748318"/>
    <lineage>
        <taxon>Bacteria</taxon>
        <taxon>Pseudomonadati</taxon>
        <taxon>Verrucomicrobiota</taxon>
        <taxon>Verrucomicrobiia</taxon>
        <taxon>Verrucomicrobiales</taxon>
        <taxon>Verrucomicrobiaceae</taxon>
        <taxon>Oceaniferula</taxon>
    </lineage>
</organism>
<feature type="region of interest" description="Disordered" evidence="1">
    <location>
        <begin position="21"/>
        <end position="46"/>
    </location>
</feature>
<name>A0A851GB76_9BACT</name>
<evidence type="ECO:0000259" key="3">
    <source>
        <dbReference type="Pfam" id="PF07587"/>
    </source>
</evidence>
<feature type="domain" description="DUF1549" evidence="2">
    <location>
        <begin position="69"/>
        <end position="214"/>
    </location>
</feature>
<evidence type="ECO:0000256" key="1">
    <source>
        <dbReference type="SAM" id="MobiDB-lite"/>
    </source>
</evidence>
<sequence length="553" mass="63406">MLLVLSGNSLAAADQANPLARKAASDTGSTQASRTSSAARKAEVSKSDHRVADRLVRPYEGGREVRPTPIDLIVRKQLKQKGIEPARPCSDEVFIRRVYLDVTGTLPPSKDVLYFLNSSDEQKRAKLIDALLEKDEFTDYWTLKWCDLLRVKSEFPVNLWPNGVQSYHRWIRDAIKENRPYDQFARELLTASGSNFRVPAVNFYRAVQGTEPEAIAEMVALTFMGVRIEHWSDADRKAMANLFTRVAYKKTVEWKEEIVHLDPASNTPLAVMFPDRKKAIVAVGDDPRVAFADWLITEKNPWFSRAICNRVWYWLLGRGIIHEPDDIRPNNPAANPELLRYLQTEFVGGGYDLKSLFRMILNSQTYQQSCIPRSKSPYAGAYFAHYTMRRLDAEVLIDALNGFGGTHEKYWSPIPEPFTFIPEDYRTITLADGSITSQFLDMFGRPSRDKGYESEREHNPTDFQRMYMLNSAEMHQRVSNSPYLKRVLREGGGDRKGIVRKVYLRVLSRRPTDQEMKIALGYFDQKSNKSGLWSGTHDLAWALLNTKEFLYKH</sequence>
<protein>
    <submittedName>
        <fullName evidence="4">DUF1553 domain-containing protein</fullName>
    </submittedName>
</protein>